<dbReference type="Pfam" id="PF16701">
    <property type="entry name" value="Ad_Cy_reg"/>
    <property type="match status" value="1"/>
</dbReference>
<sequence>MSTEPGSAAGPTEPGSAGGSTEPGPAGADQPLPDPGSVDWSELEGGVLDELILGTPREFTRDELVEAAGLDPEESGRLWQALGFPDSDPQERVFTRADLHAARKVTTLSQDWLPDPSAREAVARAIAQSLSRLAEWQIGMLAQMAAAQVGELTPRAAAQLAAQVLPELEELQSYVWRRHLAATAARWTAGAQRSDAQHIAADTWPLAVGFADMVGFTRTTRRRSMDELGEMIERFGAVTNEVIANGRGRVIKTVGDEVLYVTEHPADAAAIALGLRDRVRGEPSLPPLRIGIANGMVLARYGDVYGEVVNVAARLTSEARPDTVLVDREMHEALRDDPRFDLRRIATLHTRGYSHLRAWALRGARER</sequence>
<evidence type="ECO:0000256" key="1">
    <source>
        <dbReference type="ARBA" id="ARBA00005381"/>
    </source>
</evidence>
<proteinExistence type="inferred from homology"/>
<evidence type="ECO:0000259" key="3">
    <source>
        <dbReference type="PROSITE" id="PS50125"/>
    </source>
</evidence>
<evidence type="ECO:0000256" key="2">
    <source>
        <dbReference type="SAM" id="MobiDB-lite"/>
    </source>
</evidence>
<dbReference type="CDD" id="cd07302">
    <property type="entry name" value="CHD"/>
    <property type="match status" value="1"/>
</dbReference>
<feature type="domain" description="Guanylate cyclase" evidence="3">
    <location>
        <begin position="207"/>
        <end position="316"/>
    </location>
</feature>
<dbReference type="InterPro" id="IPR029787">
    <property type="entry name" value="Nucleotide_cyclase"/>
</dbReference>
<reference evidence="4 5" key="1">
    <citation type="submission" date="2016-10" db="EMBL/GenBank/DDBJ databases">
        <authorList>
            <person name="de Groot N.N."/>
        </authorList>
    </citation>
    <scope>NUCLEOTIDE SEQUENCE [LARGE SCALE GENOMIC DNA]</scope>
    <source>
        <strain evidence="4 5">CGMCC 4.1877</strain>
    </source>
</reference>
<dbReference type="AlphaFoldDB" id="A0A1I5AK35"/>
<dbReference type="GO" id="GO:0035556">
    <property type="term" value="P:intracellular signal transduction"/>
    <property type="evidence" value="ECO:0007669"/>
    <property type="project" value="InterPro"/>
</dbReference>
<accession>A0A1I5AK35</accession>
<organism evidence="4 5">
    <name type="scientific">Pseudonocardia ammonioxydans</name>
    <dbReference type="NCBI Taxonomy" id="260086"/>
    <lineage>
        <taxon>Bacteria</taxon>
        <taxon>Bacillati</taxon>
        <taxon>Actinomycetota</taxon>
        <taxon>Actinomycetes</taxon>
        <taxon>Pseudonocardiales</taxon>
        <taxon>Pseudonocardiaceae</taxon>
        <taxon>Pseudonocardia</taxon>
    </lineage>
</organism>
<dbReference type="SUPFAM" id="SSF55073">
    <property type="entry name" value="Nucleotide cyclase"/>
    <property type="match status" value="1"/>
</dbReference>
<name>A0A1I5AK35_PSUAM</name>
<dbReference type="RefSeq" id="WP_245773601.1">
    <property type="nucleotide sequence ID" value="NZ_FOUY01000018.1"/>
</dbReference>
<dbReference type="STRING" id="260086.SAMN05216207_101821"/>
<protein>
    <submittedName>
        <fullName evidence="4">Adenylate cyclase</fullName>
    </submittedName>
</protein>
<dbReference type="PANTHER" id="PTHR43081">
    <property type="entry name" value="ADENYLATE CYCLASE, TERMINAL-DIFFERENTIATION SPECIFIC-RELATED"/>
    <property type="match status" value="1"/>
</dbReference>
<dbReference type="Pfam" id="PF00211">
    <property type="entry name" value="Guanylate_cyc"/>
    <property type="match status" value="1"/>
</dbReference>
<dbReference type="SMART" id="SM00044">
    <property type="entry name" value="CYCc"/>
    <property type="match status" value="1"/>
</dbReference>
<dbReference type="InterPro" id="IPR032026">
    <property type="entry name" value="Ad_Cy_reg"/>
</dbReference>
<dbReference type="Gene3D" id="3.30.70.1230">
    <property type="entry name" value="Nucleotide cyclase"/>
    <property type="match status" value="1"/>
</dbReference>
<dbReference type="InterPro" id="IPR001054">
    <property type="entry name" value="A/G_cyclase"/>
</dbReference>
<gene>
    <name evidence="4" type="ORF">SAMN05216207_101821</name>
</gene>
<dbReference type="EMBL" id="FOUY01000018">
    <property type="protein sequence ID" value="SFN62783.1"/>
    <property type="molecule type" value="Genomic_DNA"/>
</dbReference>
<evidence type="ECO:0000313" key="4">
    <source>
        <dbReference type="EMBL" id="SFN62783.1"/>
    </source>
</evidence>
<keyword evidence="5" id="KW-1185">Reference proteome</keyword>
<dbReference type="InterPro" id="IPR050697">
    <property type="entry name" value="Adenylyl/Guanylyl_Cyclase_3/4"/>
</dbReference>
<dbReference type="PANTHER" id="PTHR43081:SF19">
    <property type="entry name" value="PH-SENSITIVE ADENYLATE CYCLASE RV1264"/>
    <property type="match status" value="1"/>
</dbReference>
<dbReference type="Proteomes" id="UP000199614">
    <property type="component" value="Unassembled WGS sequence"/>
</dbReference>
<feature type="region of interest" description="Disordered" evidence="2">
    <location>
        <begin position="1"/>
        <end position="41"/>
    </location>
</feature>
<evidence type="ECO:0000313" key="5">
    <source>
        <dbReference type="Proteomes" id="UP000199614"/>
    </source>
</evidence>
<dbReference type="GO" id="GO:0004016">
    <property type="term" value="F:adenylate cyclase activity"/>
    <property type="evidence" value="ECO:0007669"/>
    <property type="project" value="UniProtKB-ARBA"/>
</dbReference>
<comment type="similarity">
    <text evidence="1">Belongs to the adenylyl cyclase class-3 family.</text>
</comment>
<dbReference type="GO" id="GO:0006171">
    <property type="term" value="P:cAMP biosynthetic process"/>
    <property type="evidence" value="ECO:0007669"/>
    <property type="project" value="TreeGrafter"/>
</dbReference>
<dbReference type="PROSITE" id="PS50125">
    <property type="entry name" value="GUANYLATE_CYCLASE_2"/>
    <property type="match status" value="1"/>
</dbReference>